<dbReference type="InterPro" id="IPR012340">
    <property type="entry name" value="NA-bd_OB-fold"/>
</dbReference>
<evidence type="ECO:0000256" key="5">
    <source>
        <dbReference type="ARBA" id="ARBA00022917"/>
    </source>
</evidence>
<evidence type="ECO:0000259" key="7">
    <source>
        <dbReference type="PROSITE" id="PS50862"/>
    </source>
</evidence>
<evidence type="ECO:0000256" key="2">
    <source>
        <dbReference type="ARBA" id="ARBA00022598"/>
    </source>
</evidence>
<keyword evidence="2" id="KW-0436">Ligase</keyword>
<accession>A0ABQ8JSY9</accession>
<evidence type="ECO:0000256" key="6">
    <source>
        <dbReference type="ARBA" id="ARBA00023146"/>
    </source>
</evidence>
<dbReference type="Pfam" id="PF01336">
    <property type="entry name" value="tRNA_anti-codon"/>
    <property type="match status" value="1"/>
</dbReference>
<dbReference type="Gene3D" id="2.40.50.140">
    <property type="entry name" value="Nucleic acid-binding proteins"/>
    <property type="match status" value="1"/>
</dbReference>
<dbReference type="EMBL" id="NJHN03000017">
    <property type="protein sequence ID" value="KAH9425737.1"/>
    <property type="molecule type" value="Genomic_DNA"/>
</dbReference>
<proteinExistence type="inferred from homology"/>
<comment type="similarity">
    <text evidence="1">Belongs to the class-II aminoacyl-tRNA synthetase family. Type 1 subfamily.</text>
</comment>
<dbReference type="InterPro" id="IPR045864">
    <property type="entry name" value="aa-tRNA-synth_II/BPL/LPL"/>
</dbReference>
<dbReference type="Gene3D" id="3.30.1360.30">
    <property type="entry name" value="GAD-like domain"/>
    <property type="match status" value="1"/>
</dbReference>
<dbReference type="SUPFAM" id="SSF55681">
    <property type="entry name" value="Class II aaRS and biotin synthetases"/>
    <property type="match status" value="1"/>
</dbReference>
<organism evidence="8 9">
    <name type="scientific">Dermatophagoides pteronyssinus</name>
    <name type="common">European house dust mite</name>
    <dbReference type="NCBI Taxonomy" id="6956"/>
    <lineage>
        <taxon>Eukaryota</taxon>
        <taxon>Metazoa</taxon>
        <taxon>Ecdysozoa</taxon>
        <taxon>Arthropoda</taxon>
        <taxon>Chelicerata</taxon>
        <taxon>Arachnida</taxon>
        <taxon>Acari</taxon>
        <taxon>Acariformes</taxon>
        <taxon>Sarcoptiformes</taxon>
        <taxon>Astigmata</taxon>
        <taxon>Psoroptidia</taxon>
        <taxon>Analgoidea</taxon>
        <taxon>Pyroglyphidae</taxon>
        <taxon>Dermatophagoidinae</taxon>
        <taxon>Dermatophagoides</taxon>
    </lineage>
</organism>
<evidence type="ECO:0000256" key="3">
    <source>
        <dbReference type="ARBA" id="ARBA00022741"/>
    </source>
</evidence>
<comment type="caution">
    <text evidence="8">The sequence shown here is derived from an EMBL/GenBank/DDBJ whole genome shotgun (WGS) entry which is preliminary data.</text>
</comment>
<dbReference type="SUPFAM" id="SSF50249">
    <property type="entry name" value="Nucleic acid-binding proteins"/>
    <property type="match status" value="1"/>
</dbReference>
<evidence type="ECO:0000256" key="4">
    <source>
        <dbReference type="ARBA" id="ARBA00022840"/>
    </source>
</evidence>
<evidence type="ECO:0000256" key="1">
    <source>
        <dbReference type="ARBA" id="ARBA00006303"/>
    </source>
</evidence>
<feature type="domain" description="Aminoacyl-transfer RNA synthetases class-II family profile" evidence="7">
    <location>
        <begin position="235"/>
        <end position="645"/>
    </location>
</feature>
<dbReference type="NCBIfam" id="NF001750">
    <property type="entry name" value="PRK00476.1"/>
    <property type="match status" value="1"/>
</dbReference>
<evidence type="ECO:0000313" key="8">
    <source>
        <dbReference type="EMBL" id="KAH9425737.1"/>
    </source>
</evidence>
<protein>
    <submittedName>
        <fullName evidence="8">Aspartyl-tRNA synthetase 2, mitochondrial</fullName>
    </submittedName>
</protein>
<dbReference type="PANTHER" id="PTHR22594:SF5">
    <property type="entry name" value="ASPARTATE--TRNA LIGASE, MITOCHONDRIAL"/>
    <property type="match status" value="1"/>
</dbReference>
<dbReference type="InterPro" id="IPR006195">
    <property type="entry name" value="aa-tRNA-synth_II"/>
</dbReference>
<keyword evidence="6" id="KW-0030">Aminoacyl-tRNA synthetase</keyword>
<dbReference type="Gene3D" id="3.30.930.10">
    <property type="entry name" value="Bira Bifunctional Protein, Domain 2"/>
    <property type="match status" value="1"/>
</dbReference>
<dbReference type="InterPro" id="IPR047089">
    <property type="entry name" value="Asp-tRNA-ligase_1_N"/>
</dbReference>
<dbReference type="NCBIfam" id="TIGR00459">
    <property type="entry name" value="aspS_bact"/>
    <property type="match status" value="1"/>
</dbReference>
<keyword evidence="4" id="KW-0067">ATP-binding</keyword>
<dbReference type="Proteomes" id="UP000887458">
    <property type="component" value="Unassembled WGS sequence"/>
</dbReference>
<keyword evidence="9" id="KW-1185">Reference proteome</keyword>
<dbReference type="InterPro" id="IPR004524">
    <property type="entry name" value="Asp-tRNA-ligase_1"/>
</dbReference>
<dbReference type="PRINTS" id="PR01042">
    <property type="entry name" value="TRNASYNTHASP"/>
</dbReference>
<dbReference type="InterPro" id="IPR004115">
    <property type="entry name" value="GAD-like_sf"/>
</dbReference>
<dbReference type="PANTHER" id="PTHR22594">
    <property type="entry name" value="ASPARTYL/LYSYL-TRNA SYNTHETASE"/>
    <property type="match status" value="1"/>
</dbReference>
<keyword evidence="5" id="KW-0648">Protein biosynthesis</keyword>
<dbReference type="PROSITE" id="PS50862">
    <property type="entry name" value="AA_TRNA_LIGASE_II"/>
    <property type="match status" value="1"/>
</dbReference>
<sequence>MQHVLLLYSFIYEIWFISLSNRINSLFIVNTENMSIQLISLTKRLITIKHPSSCVLAMNIVRTISTKQDGSKKRTIKSKQNVMNQWLPLNSDLNRFTTRTFNCAQLNDRLIGQKVQLCGWLEYSRMNRFIVLRDSYERIQLFVQRKQDAEIIAKCHLESVIQVTGIVAARPEKDINVNMMNGNIEILVDHLELLNNSKANMPFLPLRDSIMSTTENVRLQYRYIDLRRAQMIRILRLRSWMLMAMRNHLVERFGFIDVETPTLFKDTPGGAQEFVVPTRFKDQFYSLVQSPQQFKQLLMVGGIDRYFQIARCYRDEGTKSDRQPEFTQLDLEMSFTTIDGVMELIEDLIQNCWPIQSERVKLCKPFERIRYEDALNKYGSDKPDLRAPDIIIKQMSCRRDCYMLVIPQDYDTDFVIKNFLQNDLNPLLNTSNFNGRLNHFKYSSLPFQTHDLDNDICNEIRSEQNSFQTNDFIWIASGSDKMNCLDILGRIRAHCIEMVENDRLNKLGDNSDGQRKLSFCWVYDFPLFAMDPQTGQLKPEHHPFTAPKPEHQSLIYTDPAKCTGQSFDLVINGREIGGGSIRIHSAELQSYILNDLLKCQSKSMDYFIEALQCGCPPHGGFAIGIDRLIALICQQPSLRDVIAFPKSAQGKDLMSGSPGQISITTKQLYHLIPSDPILP</sequence>
<reference evidence="8 9" key="2">
    <citation type="journal article" date="2022" name="Mol. Biol. Evol.">
        <title>Comparative Genomics Reveals Insights into the Divergent Evolution of Astigmatic Mites and Household Pest Adaptations.</title>
        <authorList>
            <person name="Xiong Q."/>
            <person name="Wan A.T."/>
            <person name="Liu X."/>
            <person name="Fung C.S."/>
            <person name="Xiao X."/>
            <person name="Malainual N."/>
            <person name="Hou J."/>
            <person name="Wang L."/>
            <person name="Wang M."/>
            <person name="Yang K.Y."/>
            <person name="Cui Y."/>
            <person name="Leung E.L."/>
            <person name="Nong W."/>
            <person name="Shin S.K."/>
            <person name="Au S.W."/>
            <person name="Jeong K.Y."/>
            <person name="Chew F.T."/>
            <person name="Hui J.H."/>
            <person name="Leung T.F."/>
            <person name="Tungtrongchitr A."/>
            <person name="Zhong N."/>
            <person name="Liu Z."/>
            <person name="Tsui S.K."/>
        </authorList>
    </citation>
    <scope>NUCLEOTIDE SEQUENCE [LARGE SCALE GENOMIC DNA]</scope>
    <source>
        <strain evidence="8">Derp</strain>
    </source>
</reference>
<name>A0ABQ8JSY9_DERPT</name>
<dbReference type="CDD" id="cd04317">
    <property type="entry name" value="EcAspRS_like_N"/>
    <property type="match status" value="1"/>
</dbReference>
<reference evidence="8 9" key="1">
    <citation type="journal article" date="2018" name="J. Allergy Clin. Immunol.">
        <title>High-quality assembly of Dermatophagoides pteronyssinus genome and transcriptome reveals a wide range of novel allergens.</title>
        <authorList>
            <person name="Liu X.Y."/>
            <person name="Yang K.Y."/>
            <person name="Wang M.Q."/>
            <person name="Kwok J.S."/>
            <person name="Zeng X."/>
            <person name="Yang Z."/>
            <person name="Xiao X.J."/>
            <person name="Lau C.P."/>
            <person name="Li Y."/>
            <person name="Huang Z.M."/>
            <person name="Ba J.G."/>
            <person name="Yim A.K."/>
            <person name="Ouyang C.Y."/>
            <person name="Ngai S.M."/>
            <person name="Chan T.F."/>
            <person name="Leung E.L."/>
            <person name="Liu L."/>
            <person name="Liu Z.G."/>
            <person name="Tsui S.K."/>
        </authorList>
    </citation>
    <scope>NUCLEOTIDE SEQUENCE [LARGE SCALE GENOMIC DNA]</scope>
    <source>
        <strain evidence="8">Derp</strain>
    </source>
</reference>
<dbReference type="Pfam" id="PF00152">
    <property type="entry name" value="tRNA-synt_2"/>
    <property type="match status" value="1"/>
</dbReference>
<gene>
    <name evidence="8" type="primary">DARS2</name>
    <name evidence="8" type="ORF">DERP_004955</name>
</gene>
<keyword evidence="3" id="KW-0547">Nucleotide-binding</keyword>
<evidence type="ECO:0000313" key="9">
    <source>
        <dbReference type="Proteomes" id="UP000887458"/>
    </source>
</evidence>
<dbReference type="InterPro" id="IPR002312">
    <property type="entry name" value="Asp/Asn-tRNA-synth_IIb"/>
</dbReference>
<dbReference type="InterPro" id="IPR004364">
    <property type="entry name" value="Aa-tRNA-synt_II"/>
</dbReference>
<dbReference type="HAMAP" id="MF_00044">
    <property type="entry name" value="Asp_tRNA_synth_type1"/>
    <property type="match status" value="1"/>
</dbReference>
<dbReference type="InterPro" id="IPR004365">
    <property type="entry name" value="NA-bd_OB_tRNA"/>
</dbReference>